<name>A0A9P8CU96_MORAP</name>
<feature type="non-terminal residue" evidence="2">
    <location>
        <position position="1"/>
    </location>
</feature>
<dbReference type="Proteomes" id="UP000717515">
    <property type="component" value="Unassembled WGS sequence"/>
</dbReference>
<dbReference type="AlphaFoldDB" id="A0A9P8CU96"/>
<feature type="region of interest" description="Disordered" evidence="1">
    <location>
        <begin position="22"/>
        <end position="66"/>
    </location>
</feature>
<reference evidence="2" key="1">
    <citation type="submission" date="2021-07" db="EMBL/GenBank/DDBJ databases">
        <title>Draft genome of Mortierella alpina, strain LL118, isolated from an aspen leaf litter sample.</title>
        <authorList>
            <person name="Yang S."/>
            <person name="Vinatzer B.A."/>
        </authorList>
    </citation>
    <scope>NUCLEOTIDE SEQUENCE</scope>
    <source>
        <strain evidence="2">LL118</strain>
    </source>
</reference>
<gene>
    <name evidence="2" type="ORF">KVV02_001186</name>
</gene>
<organism evidence="2 3">
    <name type="scientific">Mortierella alpina</name>
    <name type="common">Oleaginous fungus</name>
    <name type="synonym">Mortierella renispora</name>
    <dbReference type="NCBI Taxonomy" id="64518"/>
    <lineage>
        <taxon>Eukaryota</taxon>
        <taxon>Fungi</taxon>
        <taxon>Fungi incertae sedis</taxon>
        <taxon>Mucoromycota</taxon>
        <taxon>Mortierellomycotina</taxon>
        <taxon>Mortierellomycetes</taxon>
        <taxon>Mortierellales</taxon>
        <taxon>Mortierellaceae</taxon>
        <taxon>Mortierella</taxon>
    </lineage>
</organism>
<evidence type="ECO:0000313" key="3">
    <source>
        <dbReference type="Proteomes" id="UP000717515"/>
    </source>
</evidence>
<accession>A0A9P8CU96</accession>
<dbReference type="EMBL" id="JAIFTL010000455">
    <property type="protein sequence ID" value="KAG9319432.1"/>
    <property type="molecule type" value="Genomic_DNA"/>
</dbReference>
<comment type="caution">
    <text evidence="2">The sequence shown here is derived from an EMBL/GenBank/DDBJ whole genome shotgun (WGS) entry which is preliminary data.</text>
</comment>
<feature type="compositionally biased region" description="Basic residues" evidence="1">
    <location>
        <begin position="47"/>
        <end position="58"/>
    </location>
</feature>
<protein>
    <submittedName>
        <fullName evidence="2">Uncharacterized protein</fullName>
    </submittedName>
</protein>
<evidence type="ECO:0000256" key="1">
    <source>
        <dbReference type="SAM" id="MobiDB-lite"/>
    </source>
</evidence>
<sequence>FRPVFRSKKSILVGRNYSDVTKSKLHDHQLPPRIPGHRPRPPAAKKSIVKKARKGKKTKPPEKTRQLRSAVVHDHQLRSRFQTKALTIGSVTGRIVDMGLDRQKAEILLRQLQAAVLQSVLRHGHFEGHPNPDPDGVSEIDHFFSMNTSGQYCDFPKAKLATGFVVLSETALLDIFHARDDTKKIVQDILCELGQEDRTMNKKKRTELETFRFKNAAVEYVRDHIGRFLERLFG</sequence>
<proteinExistence type="predicted"/>
<evidence type="ECO:0000313" key="2">
    <source>
        <dbReference type="EMBL" id="KAG9319432.1"/>
    </source>
</evidence>